<feature type="transmembrane region" description="Helical" evidence="2">
    <location>
        <begin position="776"/>
        <end position="801"/>
    </location>
</feature>
<feature type="domain" description="Toxin VasX N-terminal region" evidence="3">
    <location>
        <begin position="14"/>
        <end position="159"/>
    </location>
</feature>
<proteinExistence type="predicted"/>
<keyword evidence="5" id="KW-1185">Reference proteome</keyword>
<organism evidence="4 5">
    <name type="scientific">Burkholderia arboris</name>
    <dbReference type="NCBI Taxonomy" id="488730"/>
    <lineage>
        <taxon>Bacteria</taxon>
        <taxon>Pseudomonadati</taxon>
        <taxon>Pseudomonadota</taxon>
        <taxon>Betaproteobacteria</taxon>
        <taxon>Burkholderiales</taxon>
        <taxon>Burkholderiaceae</taxon>
        <taxon>Burkholderia</taxon>
        <taxon>Burkholderia cepacia complex</taxon>
    </lineage>
</organism>
<sequence length="978" mass="107543">MAGTTSYASARESCHARIPLFPLRYSAHAKPKGGSLYPYELPSLDRSFRALDHAQYGLRCIGGGFIYLFDETQGDVFVWRVNEESGQFIELQSKHRSLEGALKDYKPGHTVRHIWARECSVVHLLLTDTLLTERKIRAIQSDQDGIRTQLATTIDIKAWQADAPAKHTFAAEGMGDLVEEFKGTNLDFSPWKLKNVIPTAKALLTSMKAVAPAKQIAVVMRDNIALVQDLGGLFFQARQAMESYNSAPDKSSTYGDVKRFRKMLIAELIERIYESAYAQKKGLAGKNREEFDRTLQRDIDEREWIRKRFADNLAVIEREPARHRPSSYPNARRQLDAMPIEPIGQRSAVLSNAAGLYARHVREADRVKFMQEFAKEIGKRHGVVLDHKNDRCKWLESYQTTKSANDMGTSFLRYDTEDPNSSTSHALAFAICIESMIWGTETTPPGKKDNERELFERWWKLPWKTNPILINIDHDKGFADTLWENKKDVATDAAFSKGLGQLMRYVALHFLMEQVSVYTLSRFPRAGTQTRPWHGAARDAVANRVHQLAGMGTVEDANRLVNMVETRYQDRVIVRGLTLPEAADALDDAAGFPRGTVARGSIAMGAGDTMELAVFQRLTPMTRVANPFLQVFERGVAGGVAFFSLINLKNAAITFRSDKSYGAQWNLMAAFMGIGSATNGVLMNTRALMPAVYSRASISGFLLQRLAGAGALRLFGYAGALFDALSNWFKAADQKSIGNHEAAKAYALAGVGLGLGGAALTTGGGVLAAGGTMASVVAGLPVGGWLVAGVILLGMGIWWVWQAEQAQFTPLGFWLNDGTFGKRELLGRASRETYTTLDDENRAYVNAVCAPKLEDSEWKVVGAKHSPIPLPSSSGVYLTYEPRLVLTIVYPLDGTVKPPTITHASSGVGGAAPTLTEDGKGRPLDGGGVVRTYAVTGLSKKAADRLTLIAAYTPTLLQEALQTRCDIDASDAPFYYQK</sequence>
<protein>
    <recommendedName>
        <fullName evidence="3">Toxin VasX N-terminal region domain-containing protein</fullName>
    </recommendedName>
</protein>
<gene>
    <name evidence="4" type="ORF">OHZ10_09470</name>
</gene>
<evidence type="ECO:0000256" key="1">
    <source>
        <dbReference type="SAM" id="MobiDB-lite"/>
    </source>
</evidence>
<feature type="region of interest" description="Disordered" evidence="1">
    <location>
        <begin position="904"/>
        <end position="923"/>
    </location>
</feature>
<evidence type="ECO:0000256" key="2">
    <source>
        <dbReference type="SAM" id="Phobius"/>
    </source>
</evidence>
<feature type="transmembrane region" description="Helical" evidence="2">
    <location>
        <begin position="665"/>
        <end position="685"/>
    </location>
</feature>
<dbReference type="InterPro" id="IPR046864">
    <property type="entry name" value="VasX_N"/>
</dbReference>
<accession>A0ABZ3DBX0</accession>
<name>A0ABZ3DBX0_9BURK</name>
<dbReference type="RefSeq" id="WP_342702218.1">
    <property type="nucleotide sequence ID" value="NZ_CP109821.1"/>
</dbReference>
<evidence type="ECO:0000313" key="5">
    <source>
        <dbReference type="Proteomes" id="UP001448498"/>
    </source>
</evidence>
<keyword evidence="2" id="KW-0812">Transmembrane</keyword>
<feature type="transmembrane region" description="Helical" evidence="2">
    <location>
        <begin position="745"/>
        <end position="769"/>
    </location>
</feature>
<dbReference type="Proteomes" id="UP001448498">
    <property type="component" value="Chromosome 1"/>
</dbReference>
<keyword evidence="2" id="KW-0472">Membrane</keyword>
<evidence type="ECO:0000313" key="4">
    <source>
        <dbReference type="EMBL" id="XAE46596.1"/>
    </source>
</evidence>
<reference evidence="4 5" key="1">
    <citation type="submission" date="2022-10" db="EMBL/GenBank/DDBJ databases">
        <title>Genomic of Burkholderia cepacia PN-1.</title>
        <authorList>
            <person name="Yang Y."/>
            <person name="Guan H."/>
            <person name="Huang J."/>
        </authorList>
    </citation>
    <scope>NUCLEOTIDE SEQUENCE [LARGE SCALE GENOMIC DNA]</scope>
    <source>
        <strain evidence="4 5">PN-1</strain>
    </source>
</reference>
<dbReference type="EMBL" id="CP109821">
    <property type="protein sequence ID" value="XAE46596.1"/>
    <property type="molecule type" value="Genomic_DNA"/>
</dbReference>
<keyword evidence="2" id="KW-1133">Transmembrane helix</keyword>
<evidence type="ECO:0000259" key="3">
    <source>
        <dbReference type="Pfam" id="PF20249"/>
    </source>
</evidence>
<dbReference type="Pfam" id="PF20249">
    <property type="entry name" value="VasX_N"/>
    <property type="match status" value="1"/>
</dbReference>